<reference evidence="7" key="1">
    <citation type="submission" date="2013-08" db="EMBL/GenBank/DDBJ databases">
        <authorList>
            <person name="Mendez C."/>
            <person name="Richter M."/>
            <person name="Ferrer M."/>
            <person name="Sanchez J."/>
        </authorList>
    </citation>
    <scope>NUCLEOTIDE SEQUENCE</scope>
</reference>
<dbReference type="SUPFAM" id="SSF54292">
    <property type="entry name" value="2Fe-2S ferredoxin-like"/>
    <property type="match status" value="1"/>
</dbReference>
<organism evidence="7">
    <name type="scientific">mine drainage metagenome</name>
    <dbReference type="NCBI Taxonomy" id="410659"/>
    <lineage>
        <taxon>unclassified sequences</taxon>
        <taxon>metagenomes</taxon>
        <taxon>ecological metagenomes</taxon>
    </lineage>
</organism>
<dbReference type="InterPro" id="IPR002888">
    <property type="entry name" value="2Fe-2S-bd"/>
</dbReference>
<sequence length="146" mass="15897">MRYTIRVNGRRRVVESDADTPLLWVLRDDLRLTGTKFGCGIAYCGACTVHLDGVPARACVTPISAVGTAAIVTIEGIGRSEWGRRVKSAWLDLDVMQCGYCQAGQVMSATALLAKNPRPTDADIDEAMSNNICRCCTYTRIRAAIK</sequence>
<protein>
    <submittedName>
        <fullName evidence="7">Isoquinoline 1-oxidoreductase, alpha subunit</fullName>
    </submittedName>
</protein>
<evidence type="ECO:0000256" key="3">
    <source>
        <dbReference type="ARBA" id="ARBA00023002"/>
    </source>
</evidence>
<dbReference type="InterPro" id="IPR012675">
    <property type="entry name" value="Beta-grasp_dom_sf"/>
</dbReference>
<accession>T1C8C6</accession>
<evidence type="ECO:0000256" key="2">
    <source>
        <dbReference type="ARBA" id="ARBA00022723"/>
    </source>
</evidence>
<gene>
    <name evidence="7" type="ORF">B1A_03065</name>
</gene>
<dbReference type="GO" id="GO:0046872">
    <property type="term" value="F:metal ion binding"/>
    <property type="evidence" value="ECO:0007669"/>
    <property type="project" value="UniProtKB-KW"/>
</dbReference>
<dbReference type="Gene3D" id="3.10.20.30">
    <property type="match status" value="1"/>
</dbReference>
<evidence type="ECO:0000259" key="6">
    <source>
        <dbReference type="PROSITE" id="PS51085"/>
    </source>
</evidence>
<keyword evidence="2" id="KW-0479">Metal-binding</keyword>
<dbReference type="SUPFAM" id="SSF47741">
    <property type="entry name" value="CO dehydrogenase ISP C-domain like"/>
    <property type="match status" value="1"/>
</dbReference>
<name>T1C8C6_9ZZZZ</name>
<feature type="non-terminal residue" evidence="7">
    <location>
        <position position="146"/>
    </location>
</feature>
<feature type="domain" description="2Fe-2S ferredoxin-type" evidence="6">
    <location>
        <begin position="1"/>
        <end position="77"/>
    </location>
</feature>
<evidence type="ECO:0000256" key="5">
    <source>
        <dbReference type="ARBA" id="ARBA00023014"/>
    </source>
</evidence>
<dbReference type="Gene3D" id="1.10.150.120">
    <property type="entry name" value="[2Fe-2S]-binding domain"/>
    <property type="match status" value="1"/>
</dbReference>
<dbReference type="PANTHER" id="PTHR44379:SF2">
    <property type="entry name" value="BLR6218 PROTEIN"/>
    <property type="match status" value="1"/>
</dbReference>
<dbReference type="InterPro" id="IPR006058">
    <property type="entry name" value="2Fe2S_fd_BS"/>
</dbReference>
<keyword evidence="5" id="KW-0411">Iron-sulfur</keyword>
<keyword evidence="3" id="KW-0560">Oxidoreductase</keyword>
<dbReference type="GO" id="GO:0016491">
    <property type="term" value="F:oxidoreductase activity"/>
    <property type="evidence" value="ECO:0007669"/>
    <property type="project" value="UniProtKB-KW"/>
</dbReference>
<dbReference type="EMBL" id="AUZX01002251">
    <property type="protein sequence ID" value="EQD77218.1"/>
    <property type="molecule type" value="Genomic_DNA"/>
</dbReference>
<evidence type="ECO:0000256" key="1">
    <source>
        <dbReference type="ARBA" id="ARBA00022714"/>
    </source>
</evidence>
<keyword evidence="4" id="KW-0408">Iron</keyword>
<dbReference type="PROSITE" id="PS51085">
    <property type="entry name" value="2FE2S_FER_2"/>
    <property type="match status" value="1"/>
</dbReference>
<reference evidence="7" key="2">
    <citation type="journal article" date="2014" name="ISME J.">
        <title>Microbial stratification in low pH oxic and suboxic macroscopic growths along an acid mine drainage.</title>
        <authorList>
            <person name="Mendez-Garcia C."/>
            <person name="Mesa V."/>
            <person name="Sprenger R.R."/>
            <person name="Richter M."/>
            <person name="Diez M.S."/>
            <person name="Solano J."/>
            <person name="Bargiela R."/>
            <person name="Golyshina O.V."/>
            <person name="Manteca A."/>
            <person name="Ramos J.L."/>
            <person name="Gallego J.R."/>
            <person name="Llorente I."/>
            <person name="Martins Dos Santos V.A."/>
            <person name="Jensen O.N."/>
            <person name="Pelaez A.I."/>
            <person name="Sanchez J."/>
            <person name="Ferrer M."/>
        </authorList>
    </citation>
    <scope>NUCLEOTIDE SEQUENCE</scope>
</reference>
<dbReference type="GO" id="GO:0051537">
    <property type="term" value="F:2 iron, 2 sulfur cluster binding"/>
    <property type="evidence" value="ECO:0007669"/>
    <property type="project" value="UniProtKB-KW"/>
</dbReference>
<comment type="caution">
    <text evidence="7">The sequence shown here is derived from an EMBL/GenBank/DDBJ whole genome shotgun (WGS) entry which is preliminary data.</text>
</comment>
<evidence type="ECO:0000256" key="4">
    <source>
        <dbReference type="ARBA" id="ARBA00023004"/>
    </source>
</evidence>
<dbReference type="Pfam" id="PF00111">
    <property type="entry name" value="Fer2"/>
    <property type="match status" value="1"/>
</dbReference>
<dbReference type="InterPro" id="IPR036884">
    <property type="entry name" value="2Fe-2S-bd_dom_sf"/>
</dbReference>
<dbReference type="InterPro" id="IPR001041">
    <property type="entry name" value="2Fe-2S_ferredoxin-type"/>
</dbReference>
<keyword evidence="1" id="KW-0001">2Fe-2S</keyword>
<dbReference type="InterPro" id="IPR051452">
    <property type="entry name" value="Diverse_Oxidoreductases"/>
</dbReference>
<dbReference type="InterPro" id="IPR036010">
    <property type="entry name" value="2Fe-2S_ferredoxin-like_sf"/>
</dbReference>
<dbReference type="PANTHER" id="PTHR44379">
    <property type="entry name" value="OXIDOREDUCTASE WITH IRON-SULFUR SUBUNIT"/>
    <property type="match status" value="1"/>
</dbReference>
<dbReference type="Pfam" id="PF01799">
    <property type="entry name" value="Fer2_2"/>
    <property type="match status" value="1"/>
</dbReference>
<dbReference type="AlphaFoldDB" id="T1C8C6"/>
<dbReference type="CDD" id="cd00207">
    <property type="entry name" value="fer2"/>
    <property type="match status" value="1"/>
</dbReference>
<dbReference type="PROSITE" id="PS00197">
    <property type="entry name" value="2FE2S_FER_1"/>
    <property type="match status" value="1"/>
</dbReference>
<evidence type="ECO:0000313" key="7">
    <source>
        <dbReference type="EMBL" id="EQD77218.1"/>
    </source>
</evidence>
<proteinExistence type="predicted"/>